<reference evidence="5" key="1">
    <citation type="submission" date="2022-03" db="EMBL/GenBank/DDBJ databases">
        <title>Draft Genome Sequence of Firmicute Strain S0AB, a Heterotrophic Iron/Sulfur-Oxidizing Extreme Acidophile.</title>
        <authorList>
            <person name="Vergara E."/>
            <person name="Pakostova E."/>
            <person name="Johnson D.B."/>
            <person name="Holmes D.S."/>
        </authorList>
    </citation>
    <scope>NUCLEOTIDE SEQUENCE</scope>
    <source>
        <strain evidence="5">S0AB</strain>
    </source>
</reference>
<dbReference type="InterPro" id="IPR011711">
    <property type="entry name" value="GntR_C"/>
</dbReference>
<dbReference type="PANTHER" id="PTHR43537:SF5">
    <property type="entry name" value="UXU OPERON TRANSCRIPTIONAL REGULATOR"/>
    <property type="match status" value="1"/>
</dbReference>
<keyword evidence="2" id="KW-0238">DNA-binding</keyword>
<dbReference type="Gene3D" id="1.10.10.10">
    <property type="entry name" value="Winged helix-like DNA-binding domain superfamily/Winged helix DNA-binding domain"/>
    <property type="match status" value="1"/>
</dbReference>
<dbReference type="SMART" id="SM00895">
    <property type="entry name" value="FCD"/>
    <property type="match status" value="1"/>
</dbReference>
<dbReference type="Gene3D" id="1.20.120.530">
    <property type="entry name" value="GntR ligand-binding domain-like"/>
    <property type="match status" value="1"/>
</dbReference>
<evidence type="ECO:0000256" key="1">
    <source>
        <dbReference type="ARBA" id="ARBA00023015"/>
    </source>
</evidence>
<comment type="caution">
    <text evidence="5">The sequence shown here is derived from an EMBL/GenBank/DDBJ whole genome shotgun (WGS) entry which is preliminary data.</text>
</comment>
<dbReference type="CDD" id="cd07377">
    <property type="entry name" value="WHTH_GntR"/>
    <property type="match status" value="1"/>
</dbReference>
<gene>
    <name evidence="5" type="ORF">MM817_00649</name>
</gene>
<organism evidence="5 6">
    <name type="scientific">Sulfoacidibacillus ferrooxidans</name>
    <dbReference type="NCBI Taxonomy" id="2005001"/>
    <lineage>
        <taxon>Bacteria</taxon>
        <taxon>Bacillati</taxon>
        <taxon>Bacillota</taxon>
        <taxon>Bacilli</taxon>
        <taxon>Bacillales</taxon>
        <taxon>Alicyclobacillaceae</taxon>
        <taxon>Sulfoacidibacillus</taxon>
    </lineage>
</organism>
<keyword evidence="3" id="KW-0804">Transcription</keyword>
<dbReference type="SUPFAM" id="SSF48008">
    <property type="entry name" value="GntR ligand-binding domain-like"/>
    <property type="match status" value="1"/>
</dbReference>
<dbReference type="SMART" id="SM00345">
    <property type="entry name" value="HTH_GNTR"/>
    <property type="match status" value="1"/>
</dbReference>
<dbReference type="AlphaFoldDB" id="A0A9X1V7X0"/>
<accession>A0A9X1V7X0</accession>
<feature type="domain" description="HTH gntR-type" evidence="4">
    <location>
        <begin position="9"/>
        <end position="77"/>
    </location>
</feature>
<dbReference type="PANTHER" id="PTHR43537">
    <property type="entry name" value="TRANSCRIPTIONAL REGULATOR, GNTR FAMILY"/>
    <property type="match status" value="1"/>
</dbReference>
<dbReference type="PROSITE" id="PS50949">
    <property type="entry name" value="HTH_GNTR"/>
    <property type="match status" value="1"/>
</dbReference>
<evidence type="ECO:0000256" key="2">
    <source>
        <dbReference type="ARBA" id="ARBA00023125"/>
    </source>
</evidence>
<name>A0A9X1V7X0_9BACL</name>
<evidence type="ECO:0000313" key="5">
    <source>
        <dbReference type="EMBL" id="MCI0182390.1"/>
    </source>
</evidence>
<evidence type="ECO:0000256" key="3">
    <source>
        <dbReference type="ARBA" id="ARBA00023163"/>
    </source>
</evidence>
<dbReference type="GO" id="GO:0003677">
    <property type="term" value="F:DNA binding"/>
    <property type="evidence" value="ECO:0007669"/>
    <property type="project" value="UniProtKB-KW"/>
</dbReference>
<dbReference type="InterPro" id="IPR008920">
    <property type="entry name" value="TF_FadR/GntR_C"/>
</dbReference>
<dbReference type="InterPro" id="IPR036390">
    <property type="entry name" value="WH_DNA-bd_sf"/>
</dbReference>
<dbReference type="Pfam" id="PF07729">
    <property type="entry name" value="FCD"/>
    <property type="match status" value="1"/>
</dbReference>
<dbReference type="Pfam" id="PF00392">
    <property type="entry name" value="GntR"/>
    <property type="match status" value="1"/>
</dbReference>
<dbReference type="RefSeq" id="WP_241711987.1">
    <property type="nucleotide sequence ID" value="NZ_JALBUF010000001.1"/>
</dbReference>
<keyword evidence="1" id="KW-0805">Transcription regulation</keyword>
<dbReference type="Proteomes" id="UP001139263">
    <property type="component" value="Unassembled WGS sequence"/>
</dbReference>
<dbReference type="InterPro" id="IPR036388">
    <property type="entry name" value="WH-like_DNA-bd_sf"/>
</dbReference>
<protein>
    <recommendedName>
        <fullName evidence="4">HTH gntR-type domain-containing protein</fullName>
    </recommendedName>
</protein>
<dbReference type="SUPFAM" id="SSF46785">
    <property type="entry name" value="Winged helix' DNA-binding domain"/>
    <property type="match status" value="1"/>
</dbReference>
<dbReference type="GO" id="GO:0003700">
    <property type="term" value="F:DNA-binding transcription factor activity"/>
    <property type="evidence" value="ECO:0007669"/>
    <property type="project" value="InterPro"/>
</dbReference>
<dbReference type="InterPro" id="IPR000524">
    <property type="entry name" value="Tscrpt_reg_HTH_GntR"/>
</dbReference>
<dbReference type="EMBL" id="JALBUF010000001">
    <property type="protein sequence ID" value="MCI0182390.1"/>
    <property type="molecule type" value="Genomic_DNA"/>
</dbReference>
<keyword evidence="6" id="KW-1185">Reference proteome</keyword>
<proteinExistence type="predicted"/>
<sequence>MTSQITRSEPLTKQVYRAIKNAILSGELLPGERVVESRWSSQLKVSRSPVREAIRMLTAEYFLTDHEGVIEVYQPTLPDLEKLYEVRLAIEPMAAKLVVQKIPSPHVLTQLEINLTSTIHVLQNDPTISEVVTLNTEFHRLIMEASDNHYLTEIYHNYSLLIEMYGHWILQSHLSTTKIVEEHTAIFEALAHANPEVAFQTMYAHISKDISAMQRLHTGGVIR</sequence>
<evidence type="ECO:0000313" key="6">
    <source>
        <dbReference type="Proteomes" id="UP001139263"/>
    </source>
</evidence>
<evidence type="ECO:0000259" key="4">
    <source>
        <dbReference type="PROSITE" id="PS50949"/>
    </source>
</evidence>